<dbReference type="SUPFAM" id="SSF56731">
    <property type="entry name" value="DNA primase core"/>
    <property type="match status" value="1"/>
</dbReference>
<dbReference type="SUPFAM" id="SSF52540">
    <property type="entry name" value="P-loop containing nucleoside triphosphate hydrolases"/>
    <property type="match status" value="1"/>
</dbReference>
<dbReference type="InterPro" id="IPR007694">
    <property type="entry name" value="DNA_helicase_DnaB-like_C"/>
</dbReference>
<dbReference type="PANTHER" id="PTHR12873:SF0">
    <property type="entry name" value="TWINKLE MTDNA HELICASE"/>
    <property type="match status" value="1"/>
</dbReference>
<accession>A0A2V3IFZ3</accession>
<proteinExistence type="predicted"/>
<dbReference type="GO" id="GO:0005524">
    <property type="term" value="F:ATP binding"/>
    <property type="evidence" value="ECO:0007669"/>
    <property type="project" value="InterPro"/>
</dbReference>
<dbReference type="InterPro" id="IPR027417">
    <property type="entry name" value="P-loop_NTPase"/>
</dbReference>
<dbReference type="Gene3D" id="3.40.1360.10">
    <property type="match status" value="1"/>
</dbReference>
<keyword evidence="4" id="KW-1185">Reference proteome</keyword>
<dbReference type="STRING" id="448386.A0A2V3IFZ3"/>
<dbReference type="GO" id="GO:0003697">
    <property type="term" value="F:single-stranded DNA binding"/>
    <property type="evidence" value="ECO:0007669"/>
    <property type="project" value="InterPro"/>
</dbReference>
<dbReference type="InterPro" id="IPR027032">
    <property type="entry name" value="Twinkle-like"/>
</dbReference>
<evidence type="ECO:0000259" key="2">
    <source>
        <dbReference type="PROSITE" id="PS51199"/>
    </source>
</evidence>
<dbReference type="GO" id="GO:0043139">
    <property type="term" value="F:5'-3' DNA helicase activity"/>
    <property type="evidence" value="ECO:0007669"/>
    <property type="project" value="InterPro"/>
</dbReference>
<evidence type="ECO:0000313" key="4">
    <source>
        <dbReference type="Proteomes" id="UP000247409"/>
    </source>
</evidence>
<dbReference type="EMBL" id="NBIV01000249">
    <property type="protein sequence ID" value="PXF40963.1"/>
    <property type="molecule type" value="Genomic_DNA"/>
</dbReference>
<organism evidence="3 4">
    <name type="scientific">Gracilariopsis chorda</name>
    <dbReference type="NCBI Taxonomy" id="448386"/>
    <lineage>
        <taxon>Eukaryota</taxon>
        <taxon>Rhodophyta</taxon>
        <taxon>Florideophyceae</taxon>
        <taxon>Rhodymeniophycidae</taxon>
        <taxon>Gracilariales</taxon>
        <taxon>Gracilariaceae</taxon>
        <taxon>Gracilariopsis</taxon>
    </lineage>
</organism>
<sequence>MTMGKKRHVFEQPAGLTTRTECYEANGAQPSPDQQRKYEGLLQGHRDGVSNEAPVKRYLNNERGLTDDVLKAYGVGATSSMFFGGSGWSPEWSMTFPMFDDEDRIARYKIRSIQSKANMKLEPKGGSWGLFGLHTVAKDAEEVVLTEGELDAMSVFQATGRAAISVPSGASSLPIEVLPLLERFKRIYLWMDEDEAGQNGAKQFARKLGLGRCVVVRGANGTDRDAKDANDCLRHGVNMESMISNAKPIQHEGVMRFEDLREEVFAELNGNGSNQGAVKCVSLPRLNNLLKGHRYGEVTILSGHTGVGKTTLLAQMSLDYCLQGVGTLWGSFEVGNVRLAQRLLQQFHAIHRDGSSLLSRFDYWADRFAELPMYFMKYHGSNPVHRIVDVMEYANYAMDCRHMVLDNLQFMTYVSAHSRSEEGGRFEVMDDAVAQIRQFATGCGAHVTLVVHPRKTDDDSRISIASVYGSAKATQEADNVLVLQRTANGKELEVMKNRFDGAVGSIALRFDKKRLLYAEADCGGDWALPTLNVGTKAAAVERVEGTVRGRGKQLDKGERDGLGAGREDVCGLFD</sequence>
<gene>
    <name evidence="3" type="ORF">BWQ96_09318</name>
</gene>
<dbReference type="PROSITE" id="PS50880">
    <property type="entry name" value="TOPRIM"/>
    <property type="match status" value="1"/>
</dbReference>
<dbReference type="Gene3D" id="3.40.50.300">
    <property type="entry name" value="P-loop containing nucleotide triphosphate hydrolases"/>
    <property type="match status" value="1"/>
</dbReference>
<feature type="domain" description="Toprim" evidence="1">
    <location>
        <begin position="141"/>
        <end position="220"/>
    </location>
</feature>
<name>A0A2V3IFZ3_9FLOR</name>
<dbReference type="CDD" id="cd01029">
    <property type="entry name" value="TOPRIM_primases"/>
    <property type="match status" value="1"/>
</dbReference>
<evidence type="ECO:0000259" key="1">
    <source>
        <dbReference type="PROSITE" id="PS50880"/>
    </source>
</evidence>
<feature type="domain" description="SF4 helicase" evidence="2">
    <location>
        <begin position="272"/>
        <end position="524"/>
    </location>
</feature>
<reference evidence="3 4" key="1">
    <citation type="journal article" date="2018" name="Mol. Biol. Evol.">
        <title>Analysis of the draft genome of the red seaweed Gracilariopsis chorda provides insights into genome size evolution in Rhodophyta.</title>
        <authorList>
            <person name="Lee J."/>
            <person name="Yang E.C."/>
            <person name="Graf L."/>
            <person name="Yang J.H."/>
            <person name="Qiu H."/>
            <person name="Zel Zion U."/>
            <person name="Chan C.X."/>
            <person name="Stephens T.G."/>
            <person name="Weber A.P.M."/>
            <person name="Boo G.H."/>
            <person name="Boo S.M."/>
            <person name="Kim K.M."/>
            <person name="Shin Y."/>
            <person name="Jung M."/>
            <person name="Lee S.J."/>
            <person name="Yim H.S."/>
            <person name="Lee J.H."/>
            <person name="Bhattacharya D."/>
            <person name="Yoon H.S."/>
        </authorList>
    </citation>
    <scope>NUCLEOTIDE SEQUENCE [LARGE SCALE GENOMIC DNA]</scope>
    <source>
        <strain evidence="3 4">SKKU-2015</strain>
        <tissue evidence="3">Whole body</tissue>
    </source>
</reference>
<dbReference type="Proteomes" id="UP000247409">
    <property type="component" value="Unassembled WGS sequence"/>
</dbReference>
<dbReference type="InterPro" id="IPR006171">
    <property type="entry name" value="TOPRIM_dom"/>
</dbReference>
<evidence type="ECO:0000313" key="3">
    <source>
        <dbReference type="EMBL" id="PXF40963.1"/>
    </source>
</evidence>
<dbReference type="PANTHER" id="PTHR12873">
    <property type="entry name" value="T7-LIKE MITOCHONDRIAL DNA HELICASE"/>
    <property type="match status" value="1"/>
</dbReference>
<dbReference type="SMART" id="SM00493">
    <property type="entry name" value="TOPRIM"/>
    <property type="match status" value="1"/>
</dbReference>
<dbReference type="InterPro" id="IPR034154">
    <property type="entry name" value="TOPRIM_DnaG/twinkle"/>
</dbReference>
<dbReference type="Pfam" id="PF13481">
    <property type="entry name" value="AAA_25"/>
    <property type="match status" value="1"/>
</dbReference>
<dbReference type="Pfam" id="PF13155">
    <property type="entry name" value="Toprim_2"/>
    <property type="match status" value="1"/>
</dbReference>
<dbReference type="CDD" id="cd01122">
    <property type="entry name" value="Twinkle_C"/>
    <property type="match status" value="1"/>
</dbReference>
<dbReference type="PROSITE" id="PS51199">
    <property type="entry name" value="SF4_HELICASE"/>
    <property type="match status" value="1"/>
</dbReference>
<dbReference type="AlphaFoldDB" id="A0A2V3IFZ3"/>
<dbReference type="OrthoDB" id="275278at2759"/>
<comment type="caution">
    <text evidence="3">The sequence shown here is derived from an EMBL/GenBank/DDBJ whole genome shotgun (WGS) entry which is preliminary data.</text>
</comment>
<protein>
    <submittedName>
        <fullName evidence="3">Twinkle protein, mitochondrial</fullName>
    </submittedName>
</protein>
<dbReference type="GO" id="GO:0006260">
    <property type="term" value="P:DNA replication"/>
    <property type="evidence" value="ECO:0007669"/>
    <property type="project" value="InterPro"/>
</dbReference>